<dbReference type="EMBL" id="JAPWTK010000381">
    <property type="protein sequence ID" value="KAJ8941280.1"/>
    <property type="molecule type" value="Genomic_DNA"/>
</dbReference>
<comment type="caution">
    <text evidence="2">The sequence shown here is derived from an EMBL/GenBank/DDBJ whole genome shotgun (WGS) entry which is preliminary data.</text>
</comment>
<evidence type="ECO:0000256" key="1">
    <source>
        <dbReference type="SAM" id="MobiDB-lite"/>
    </source>
</evidence>
<sequence length="105" mass="11853">MLTDATTDPVGSEREESDSEEEDDHSPTPTVSAGLQNVGELRKIKTAAQQDESVFINFHIFIISVVRENVRTYFNIVKILSTTCKQQHLKCPLTKCLSPRKVYVE</sequence>
<proteinExistence type="predicted"/>
<accession>A0AAV8XQR5</accession>
<organism evidence="2 3">
    <name type="scientific">Aromia moschata</name>
    <dbReference type="NCBI Taxonomy" id="1265417"/>
    <lineage>
        <taxon>Eukaryota</taxon>
        <taxon>Metazoa</taxon>
        <taxon>Ecdysozoa</taxon>
        <taxon>Arthropoda</taxon>
        <taxon>Hexapoda</taxon>
        <taxon>Insecta</taxon>
        <taxon>Pterygota</taxon>
        <taxon>Neoptera</taxon>
        <taxon>Endopterygota</taxon>
        <taxon>Coleoptera</taxon>
        <taxon>Polyphaga</taxon>
        <taxon>Cucujiformia</taxon>
        <taxon>Chrysomeloidea</taxon>
        <taxon>Cerambycidae</taxon>
        <taxon>Cerambycinae</taxon>
        <taxon>Callichromatini</taxon>
        <taxon>Aromia</taxon>
    </lineage>
</organism>
<keyword evidence="3" id="KW-1185">Reference proteome</keyword>
<feature type="region of interest" description="Disordered" evidence="1">
    <location>
        <begin position="1"/>
        <end position="37"/>
    </location>
</feature>
<dbReference type="AlphaFoldDB" id="A0AAV8XQR5"/>
<gene>
    <name evidence="2" type="ORF">NQ318_016945</name>
</gene>
<evidence type="ECO:0000313" key="3">
    <source>
        <dbReference type="Proteomes" id="UP001162162"/>
    </source>
</evidence>
<reference evidence="2" key="1">
    <citation type="journal article" date="2023" name="Insect Mol. Biol.">
        <title>Genome sequencing provides insights into the evolution of gene families encoding plant cell wall-degrading enzymes in longhorned beetles.</title>
        <authorList>
            <person name="Shin N.R."/>
            <person name="Okamura Y."/>
            <person name="Kirsch R."/>
            <person name="Pauchet Y."/>
        </authorList>
    </citation>
    <scope>NUCLEOTIDE SEQUENCE</scope>
    <source>
        <strain evidence="2">AMC_N1</strain>
    </source>
</reference>
<protein>
    <submittedName>
        <fullName evidence="2">Uncharacterized protein</fullName>
    </submittedName>
</protein>
<name>A0AAV8XQR5_9CUCU</name>
<dbReference type="Proteomes" id="UP001162162">
    <property type="component" value="Unassembled WGS sequence"/>
</dbReference>
<evidence type="ECO:0000313" key="2">
    <source>
        <dbReference type="EMBL" id="KAJ8941280.1"/>
    </source>
</evidence>
<feature type="compositionally biased region" description="Acidic residues" evidence="1">
    <location>
        <begin position="15"/>
        <end position="24"/>
    </location>
</feature>